<gene>
    <name evidence="11" type="ORF">S03H2_54071</name>
</gene>
<evidence type="ECO:0000256" key="5">
    <source>
        <dbReference type="ARBA" id="ARBA00022822"/>
    </source>
</evidence>
<evidence type="ECO:0000256" key="4">
    <source>
        <dbReference type="ARBA" id="ARBA00022605"/>
    </source>
</evidence>
<dbReference type="EMBL" id="BARU01034442">
    <property type="protein sequence ID" value="GAH63800.1"/>
    <property type="molecule type" value="Genomic_DNA"/>
</dbReference>
<dbReference type="PANTHER" id="PTHR48077:SF6">
    <property type="entry name" value="TRYPTOPHAN SYNTHASE"/>
    <property type="match status" value="1"/>
</dbReference>
<dbReference type="InterPro" id="IPR036052">
    <property type="entry name" value="TrpB-like_PALP_sf"/>
</dbReference>
<evidence type="ECO:0000256" key="3">
    <source>
        <dbReference type="ARBA" id="ARBA00012043"/>
    </source>
</evidence>
<dbReference type="GO" id="GO:0004834">
    <property type="term" value="F:tryptophan synthase activity"/>
    <property type="evidence" value="ECO:0007669"/>
    <property type="project" value="UniProtKB-EC"/>
</dbReference>
<comment type="pathway">
    <text evidence="2">Amino-acid biosynthesis; L-tryptophan biosynthesis; L-tryptophan from chorismate: step 5/5.</text>
</comment>
<keyword evidence="4" id="KW-0028">Amino-acid biosynthesis</keyword>
<dbReference type="GO" id="GO:0005737">
    <property type="term" value="C:cytoplasm"/>
    <property type="evidence" value="ECO:0007669"/>
    <property type="project" value="TreeGrafter"/>
</dbReference>
<comment type="cofactor">
    <cofactor evidence="1">
        <name>pyridoxal 5'-phosphate</name>
        <dbReference type="ChEBI" id="CHEBI:597326"/>
    </cofactor>
</comment>
<sequence length="234" mass="25300">KYSLGSVLNSVLMHQTVNGQESMKQLAKVDEYPDTVIGCVGGGSNFAGGAYPFLSEKLRGRAEKDTEFIAVESTACPSLSKGEFLYDHGDTGRLTPLLKMFTLGHEFIPDPIHAGGLRYHGMAPAISLLVRDGLVKAKAYNQLDALGGAVTFTRAEGLIPAPETAHAVKATIDEALRCKETGEEKTILTLFSGHGFFDMAAYEAYLGGGLKPFELPDERIRETVGKLKRLYPFA</sequence>
<keyword evidence="7" id="KW-0057">Aromatic amino acid biosynthesis</keyword>
<accession>X1I3A8</accession>
<feature type="non-terminal residue" evidence="11">
    <location>
        <position position="1"/>
    </location>
</feature>
<dbReference type="SUPFAM" id="SSF53686">
    <property type="entry name" value="Tryptophan synthase beta subunit-like PLP-dependent enzymes"/>
    <property type="match status" value="1"/>
</dbReference>
<keyword evidence="6" id="KW-0663">Pyridoxal phosphate</keyword>
<comment type="catalytic activity">
    <reaction evidence="9">
        <text>(1S,2R)-1-C-(indol-3-yl)glycerol 3-phosphate + L-serine = D-glyceraldehyde 3-phosphate + L-tryptophan + H2O</text>
        <dbReference type="Rhea" id="RHEA:10532"/>
        <dbReference type="ChEBI" id="CHEBI:15377"/>
        <dbReference type="ChEBI" id="CHEBI:33384"/>
        <dbReference type="ChEBI" id="CHEBI:57912"/>
        <dbReference type="ChEBI" id="CHEBI:58866"/>
        <dbReference type="ChEBI" id="CHEBI:59776"/>
        <dbReference type="EC" id="4.2.1.20"/>
    </reaction>
</comment>
<name>X1I3A8_9ZZZZ</name>
<evidence type="ECO:0000256" key="6">
    <source>
        <dbReference type="ARBA" id="ARBA00022898"/>
    </source>
</evidence>
<dbReference type="AlphaFoldDB" id="X1I3A8"/>
<organism evidence="11">
    <name type="scientific">marine sediment metagenome</name>
    <dbReference type="NCBI Taxonomy" id="412755"/>
    <lineage>
        <taxon>unclassified sequences</taxon>
        <taxon>metagenomes</taxon>
        <taxon>ecological metagenomes</taxon>
    </lineage>
</organism>
<dbReference type="GO" id="GO:0052684">
    <property type="term" value="F:L-serine hydro-lyase (adding indole, L-tryptophan-forming) activity"/>
    <property type="evidence" value="ECO:0007669"/>
    <property type="project" value="TreeGrafter"/>
</dbReference>
<evidence type="ECO:0000256" key="9">
    <source>
        <dbReference type="ARBA" id="ARBA00049047"/>
    </source>
</evidence>
<evidence type="ECO:0000256" key="7">
    <source>
        <dbReference type="ARBA" id="ARBA00023141"/>
    </source>
</evidence>
<dbReference type="PANTHER" id="PTHR48077">
    <property type="entry name" value="TRYPTOPHAN SYNTHASE-RELATED"/>
    <property type="match status" value="1"/>
</dbReference>
<evidence type="ECO:0000256" key="1">
    <source>
        <dbReference type="ARBA" id="ARBA00001933"/>
    </source>
</evidence>
<evidence type="ECO:0000256" key="2">
    <source>
        <dbReference type="ARBA" id="ARBA00004733"/>
    </source>
</evidence>
<evidence type="ECO:0000259" key="10">
    <source>
        <dbReference type="Pfam" id="PF00291"/>
    </source>
</evidence>
<evidence type="ECO:0000256" key="8">
    <source>
        <dbReference type="ARBA" id="ARBA00023239"/>
    </source>
</evidence>
<keyword evidence="8" id="KW-0456">Lyase</keyword>
<reference evidence="11" key="1">
    <citation type="journal article" date="2014" name="Front. Microbiol.">
        <title>High frequency of phylogenetically diverse reductive dehalogenase-homologous genes in deep subseafloor sedimentary metagenomes.</title>
        <authorList>
            <person name="Kawai M."/>
            <person name="Futagami T."/>
            <person name="Toyoda A."/>
            <person name="Takaki Y."/>
            <person name="Nishi S."/>
            <person name="Hori S."/>
            <person name="Arai W."/>
            <person name="Tsubouchi T."/>
            <person name="Morono Y."/>
            <person name="Uchiyama I."/>
            <person name="Ito T."/>
            <person name="Fujiyama A."/>
            <person name="Inagaki F."/>
            <person name="Takami H."/>
        </authorList>
    </citation>
    <scope>NUCLEOTIDE SEQUENCE</scope>
    <source>
        <strain evidence="11">Expedition CK06-06</strain>
    </source>
</reference>
<feature type="domain" description="Tryptophan synthase beta chain-like PALP" evidence="10">
    <location>
        <begin position="19"/>
        <end position="193"/>
    </location>
</feature>
<comment type="caution">
    <text evidence="11">The sequence shown here is derived from an EMBL/GenBank/DDBJ whole genome shotgun (WGS) entry which is preliminary data.</text>
</comment>
<dbReference type="Gene3D" id="3.40.50.1100">
    <property type="match status" value="1"/>
</dbReference>
<dbReference type="Pfam" id="PF00291">
    <property type="entry name" value="PALP"/>
    <property type="match status" value="1"/>
</dbReference>
<keyword evidence="5" id="KW-0822">Tryptophan biosynthesis</keyword>
<proteinExistence type="predicted"/>
<dbReference type="InterPro" id="IPR023026">
    <property type="entry name" value="Trp_synth_beta/beta-like"/>
</dbReference>
<dbReference type="EC" id="4.2.1.20" evidence="3"/>
<evidence type="ECO:0000313" key="11">
    <source>
        <dbReference type="EMBL" id="GAH63800.1"/>
    </source>
</evidence>
<dbReference type="InterPro" id="IPR001926">
    <property type="entry name" value="TrpB-like_PALP"/>
</dbReference>
<protein>
    <recommendedName>
        <fullName evidence="3">tryptophan synthase</fullName>
        <ecNumber evidence="3">4.2.1.20</ecNumber>
    </recommendedName>
</protein>